<evidence type="ECO:0000313" key="1">
    <source>
        <dbReference type="EMBL" id="CAG8739009.1"/>
    </source>
</evidence>
<proteinExistence type="predicted"/>
<sequence>IDIIGANKMENDHLGIHSCKSGYHTHLTCGYLRSNGAIYFDAIDPYIISYVTNIENNIYDVGGPVFVYIDINHVYLSGILTGSIGDIGLATNIDLILTMGSLVLVI</sequence>
<evidence type="ECO:0000313" key="2">
    <source>
        <dbReference type="Proteomes" id="UP000789901"/>
    </source>
</evidence>
<gene>
    <name evidence="1" type="ORF">GMARGA_LOCUS15177</name>
</gene>
<feature type="non-terminal residue" evidence="1">
    <location>
        <position position="1"/>
    </location>
</feature>
<accession>A0ABN7V7Z6</accession>
<dbReference type="EMBL" id="CAJVQB010010344">
    <property type="protein sequence ID" value="CAG8739009.1"/>
    <property type="molecule type" value="Genomic_DNA"/>
</dbReference>
<comment type="caution">
    <text evidence="1">The sequence shown here is derived from an EMBL/GenBank/DDBJ whole genome shotgun (WGS) entry which is preliminary data.</text>
</comment>
<keyword evidence="2" id="KW-1185">Reference proteome</keyword>
<organism evidence="1 2">
    <name type="scientific">Gigaspora margarita</name>
    <dbReference type="NCBI Taxonomy" id="4874"/>
    <lineage>
        <taxon>Eukaryota</taxon>
        <taxon>Fungi</taxon>
        <taxon>Fungi incertae sedis</taxon>
        <taxon>Mucoromycota</taxon>
        <taxon>Glomeromycotina</taxon>
        <taxon>Glomeromycetes</taxon>
        <taxon>Diversisporales</taxon>
        <taxon>Gigasporaceae</taxon>
        <taxon>Gigaspora</taxon>
    </lineage>
</organism>
<name>A0ABN7V7Z6_GIGMA</name>
<reference evidence="1 2" key="1">
    <citation type="submission" date="2021-06" db="EMBL/GenBank/DDBJ databases">
        <authorList>
            <person name="Kallberg Y."/>
            <person name="Tangrot J."/>
            <person name="Rosling A."/>
        </authorList>
    </citation>
    <scope>NUCLEOTIDE SEQUENCE [LARGE SCALE GENOMIC DNA]</scope>
    <source>
        <strain evidence="1 2">120-4 pot B 10/14</strain>
    </source>
</reference>
<protein>
    <submittedName>
        <fullName evidence="1">9654_t:CDS:1</fullName>
    </submittedName>
</protein>
<dbReference type="Proteomes" id="UP000789901">
    <property type="component" value="Unassembled WGS sequence"/>
</dbReference>